<dbReference type="EMBL" id="FZQP02001059">
    <property type="protein sequence ID" value="VVC91446.1"/>
    <property type="molecule type" value="Genomic_DNA"/>
</dbReference>
<keyword evidence="3" id="KW-1185">Reference proteome</keyword>
<name>A0A5E4Q1A7_9NEOP</name>
<gene>
    <name evidence="2" type="ORF">LSINAPIS_LOCUS4117</name>
</gene>
<feature type="region of interest" description="Disordered" evidence="1">
    <location>
        <begin position="1"/>
        <end position="26"/>
    </location>
</feature>
<evidence type="ECO:0000313" key="3">
    <source>
        <dbReference type="Proteomes" id="UP000324832"/>
    </source>
</evidence>
<dbReference type="Proteomes" id="UP000324832">
    <property type="component" value="Unassembled WGS sequence"/>
</dbReference>
<accession>A0A5E4Q1A7</accession>
<organism evidence="2 3">
    <name type="scientific">Leptidea sinapis</name>
    <dbReference type="NCBI Taxonomy" id="189913"/>
    <lineage>
        <taxon>Eukaryota</taxon>
        <taxon>Metazoa</taxon>
        <taxon>Ecdysozoa</taxon>
        <taxon>Arthropoda</taxon>
        <taxon>Hexapoda</taxon>
        <taxon>Insecta</taxon>
        <taxon>Pterygota</taxon>
        <taxon>Neoptera</taxon>
        <taxon>Endopterygota</taxon>
        <taxon>Lepidoptera</taxon>
        <taxon>Glossata</taxon>
        <taxon>Ditrysia</taxon>
        <taxon>Papilionoidea</taxon>
        <taxon>Pieridae</taxon>
        <taxon>Dismorphiinae</taxon>
        <taxon>Leptidea</taxon>
    </lineage>
</organism>
<proteinExistence type="predicted"/>
<feature type="compositionally biased region" description="Pro residues" evidence="1">
    <location>
        <begin position="1"/>
        <end position="11"/>
    </location>
</feature>
<reference evidence="2 3" key="1">
    <citation type="submission" date="2017-07" db="EMBL/GenBank/DDBJ databases">
        <authorList>
            <person name="Talla V."/>
            <person name="Backstrom N."/>
        </authorList>
    </citation>
    <scope>NUCLEOTIDE SEQUENCE [LARGE SCALE GENOMIC DNA]</scope>
</reference>
<sequence>MCRPNPGPILPNPGTGNVPQNIGANPFPNQALTSRLNPNGCNNHPVMSNEAILNAKTNEMFRSSYVPNAFPKGNVNLAELTNDAILSNNLARNMAAEINVPNPAINNLQVTPYISEVVPSLQCGDISMTGDLPIGGTIKVCGCFPVYGMIAVDGNVPSYGTAVVDQSFGNKVIDVVSQCANEYFS</sequence>
<evidence type="ECO:0000313" key="2">
    <source>
        <dbReference type="EMBL" id="VVC91446.1"/>
    </source>
</evidence>
<evidence type="ECO:0000256" key="1">
    <source>
        <dbReference type="SAM" id="MobiDB-lite"/>
    </source>
</evidence>
<dbReference type="AlphaFoldDB" id="A0A5E4Q1A7"/>
<protein>
    <submittedName>
        <fullName evidence="2">Uncharacterized protein</fullName>
    </submittedName>
</protein>
<feature type="compositionally biased region" description="Polar residues" evidence="1">
    <location>
        <begin position="14"/>
        <end position="26"/>
    </location>
</feature>